<evidence type="ECO:0000313" key="3">
    <source>
        <dbReference type="Proteomes" id="UP000006813"/>
    </source>
</evidence>
<organism evidence="2 3">
    <name type="scientific">Heterocephalus glaber</name>
    <name type="common">Naked mole rat</name>
    <dbReference type="NCBI Taxonomy" id="10181"/>
    <lineage>
        <taxon>Eukaryota</taxon>
        <taxon>Metazoa</taxon>
        <taxon>Chordata</taxon>
        <taxon>Craniata</taxon>
        <taxon>Vertebrata</taxon>
        <taxon>Euteleostomi</taxon>
        <taxon>Mammalia</taxon>
        <taxon>Eutheria</taxon>
        <taxon>Euarchontoglires</taxon>
        <taxon>Glires</taxon>
        <taxon>Rodentia</taxon>
        <taxon>Hystricomorpha</taxon>
        <taxon>Bathyergidae</taxon>
        <taxon>Heterocephalus</taxon>
    </lineage>
</organism>
<reference evidence="2 3" key="1">
    <citation type="journal article" date="2011" name="Nature">
        <title>Genome sequencing reveals insights into physiology and longevity of the naked mole rat.</title>
        <authorList>
            <person name="Kim E.B."/>
            <person name="Fang X."/>
            <person name="Fushan A.A."/>
            <person name="Huang Z."/>
            <person name="Lobanov A.V."/>
            <person name="Han L."/>
            <person name="Marino S.M."/>
            <person name="Sun X."/>
            <person name="Turanov A.A."/>
            <person name="Yang P."/>
            <person name="Yim S.H."/>
            <person name="Zhao X."/>
            <person name="Kasaikina M.V."/>
            <person name="Stoletzki N."/>
            <person name="Peng C."/>
            <person name="Polak P."/>
            <person name="Xiong Z."/>
            <person name="Kiezun A."/>
            <person name="Zhu Y."/>
            <person name="Chen Y."/>
            <person name="Kryukov G.V."/>
            <person name="Zhang Q."/>
            <person name="Peshkin L."/>
            <person name="Yang L."/>
            <person name="Bronson R.T."/>
            <person name="Buffenstein R."/>
            <person name="Wang B."/>
            <person name="Han C."/>
            <person name="Li Q."/>
            <person name="Chen L."/>
            <person name="Zhao W."/>
            <person name="Sunyaev S.R."/>
            <person name="Park T.J."/>
            <person name="Zhang G."/>
            <person name="Wang J."/>
            <person name="Gladyshev V.N."/>
        </authorList>
    </citation>
    <scope>NUCLEOTIDE SEQUENCE [LARGE SCALE GENOMIC DNA]</scope>
</reference>
<dbReference type="InParanoid" id="G5BD62"/>
<gene>
    <name evidence="2" type="ORF">GW7_11108</name>
</gene>
<dbReference type="Proteomes" id="UP000006813">
    <property type="component" value="Unassembled WGS sequence"/>
</dbReference>
<protein>
    <submittedName>
        <fullName evidence="2">Uncharacterized protein</fullName>
    </submittedName>
</protein>
<dbReference type="EMBL" id="JH169645">
    <property type="protein sequence ID" value="EHB07223.1"/>
    <property type="molecule type" value="Genomic_DNA"/>
</dbReference>
<dbReference type="AlphaFoldDB" id="G5BD62"/>
<name>G5BD62_HETGA</name>
<feature type="region of interest" description="Disordered" evidence="1">
    <location>
        <begin position="121"/>
        <end position="140"/>
    </location>
</feature>
<evidence type="ECO:0000313" key="2">
    <source>
        <dbReference type="EMBL" id="EHB07223.1"/>
    </source>
</evidence>
<sequence>MLLLSTIWQKRKLTLTFEALSTSAARELLSFPGKGTAALDCQRSVDRTGPDRTAALALILVPGLSAFMIVNSLCKIFGPKPTLRGANGPGSLPTYSFCPSLSSLLGLGTLKRGPDVDAGIPTLPPLSSKAQTLPPSTYVG</sequence>
<accession>G5BD62</accession>
<feature type="compositionally biased region" description="Polar residues" evidence="1">
    <location>
        <begin position="128"/>
        <end position="140"/>
    </location>
</feature>
<evidence type="ECO:0000256" key="1">
    <source>
        <dbReference type="SAM" id="MobiDB-lite"/>
    </source>
</evidence>
<proteinExistence type="predicted"/>